<proteinExistence type="predicted"/>
<organism evidence="3 4">
    <name type="scientific">Acer saccharum</name>
    <name type="common">Sugar maple</name>
    <dbReference type="NCBI Taxonomy" id="4024"/>
    <lineage>
        <taxon>Eukaryota</taxon>
        <taxon>Viridiplantae</taxon>
        <taxon>Streptophyta</taxon>
        <taxon>Embryophyta</taxon>
        <taxon>Tracheophyta</taxon>
        <taxon>Spermatophyta</taxon>
        <taxon>Magnoliopsida</taxon>
        <taxon>eudicotyledons</taxon>
        <taxon>Gunneridae</taxon>
        <taxon>Pentapetalae</taxon>
        <taxon>rosids</taxon>
        <taxon>malvids</taxon>
        <taxon>Sapindales</taxon>
        <taxon>Sapindaceae</taxon>
        <taxon>Hippocastanoideae</taxon>
        <taxon>Acereae</taxon>
        <taxon>Acer</taxon>
    </lineage>
</organism>
<dbReference type="Pfam" id="PF10539">
    <property type="entry name" value="Dev_Cell_Death"/>
    <property type="match status" value="1"/>
</dbReference>
<dbReference type="EMBL" id="JAUESC010000002">
    <property type="protein sequence ID" value="KAK0606105.1"/>
    <property type="molecule type" value="Genomic_DNA"/>
</dbReference>
<feature type="region of interest" description="Disordered" evidence="1">
    <location>
        <begin position="514"/>
        <end position="583"/>
    </location>
</feature>
<evidence type="ECO:0000313" key="4">
    <source>
        <dbReference type="Proteomes" id="UP001168877"/>
    </source>
</evidence>
<sequence>MMCRDYRLTIDVDGLMVHRLDGHELQGFVESEIHIAFSHDQILSTSSFTKMNGKESNVVLGDEVVVEHLEESIIAFEDEEKTEHEIGLVCNEENTKEEMKNEEDTKIEAKDEETEVVVLGDEDKIVVEHPEESSIASEDEEKKEHEIGELSNEENTKEEMKNEEDTKSEAKDEETIEVDSRKKVSKLRKKPIRLKKKKKKIVLRQKTKGSLISMSKLDKDSVIGNVDTEMVPPDLVKMDVKELHISASMSDKNDITDVGIEIATADKNYTTAKMNGEESDVVDKDEHLKESIMVSGDEEKKECGISETSNRESTEEEVKNEEKTRNEGKNEQQLEANLKKKVSRLRNRGKKKTAALMGTNEVASKYTDNPESSNKKSKMMAKGTGMIFMCSSKTKKDCYHYKVLGLPASKRDMVLKICVGMKLFLFDIDSKLMYGIYKAAGPGGYNIEPKAFKSAYPSQVRFTVQEDCTPLAEKEFKKIIKDNYYNKNQFHCELTSKQVKDLCKLFRVSIKSSKSKRSLRNQRTEAPTHVDHESKRLHRSRKAETYTNMDPKPKRLRRSPRAETRTFVHRDSARHHHWEEERHPAPPRDFLYPEEPVIYRREVYASPEAYLPPRRPLPLPSAVALPLSLDADIYRRDRLDTYRRDRLDTDIYRRDQRLYRDSQFLDGELRPRNEFAPHGPYLTSREHSLYGDPVFSSSRPPEYHPRQPSDEYHPSPGLRPEYRHHSPPGLRPEYQHHSSPGLRPEYRHHSPPGLRPEYRHHSPPGLRRPLYRY</sequence>
<dbReference type="AlphaFoldDB" id="A0AA39TMD3"/>
<dbReference type="Proteomes" id="UP001168877">
    <property type="component" value="Unassembled WGS sequence"/>
</dbReference>
<reference evidence="3" key="1">
    <citation type="journal article" date="2022" name="Plant J.">
        <title>Strategies of tolerance reflected in two North American maple genomes.</title>
        <authorList>
            <person name="McEvoy S.L."/>
            <person name="Sezen U.U."/>
            <person name="Trouern-Trend A."/>
            <person name="McMahon S.M."/>
            <person name="Schaberg P.G."/>
            <person name="Yang J."/>
            <person name="Wegrzyn J.L."/>
            <person name="Swenson N.G."/>
        </authorList>
    </citation>
    <scope>NUCLEOTIDE SEQUENCE</scope>
    <source>
        <strain evidence="3">NS2018</strain>
    </source>
</reference>
<name>A0AA39TMD3_ACESA</name>
<feature type="compositionally biased region" description="Basic and acidic residues" evidence="1">
    <location>
        <begin position="140"/>
        <end position="170"/>
    </location>
</feature>
<feature type="region of interest" description="Disordered" evidence="1">
    <location>
        <begin position="670"/>
        <end position="773"/>
    </location>
</feature>
<dbReference type="InterPro" id="IPR013989">
    <property type="entry name" value="Dev_and_cell_death_domain"/>
</dbReference>
<gene>
    <name evidence="3" type="ORF">LWI29_034180</name>
</gene>
<feature type="compositionally biased region" description="Basic and acidic residues" evidence="1">
    <location>
        <begin position="522"/>
        <end position="534"/>
    </location>
</feature>
<dbReference type="PROSITE" id="PS51222">
    <property type="entry name" value="DCD"/>
    <property type="match status" value="1"/>
</dbReference>
<feature type="compositionally biased region" description="Basic and acidic residues" evidence="1">
    <location>
        <begin position="701"/>
        <end position="713"/>
    </location>
</feature>
<dbReference type="PANTHER" id="PTHR46444">
    <property type="entry name" value="DCD (DEVELOPMENT AND CELL DEATH) DOMAIN PROTEIN-RELATED"/>
    <property type="match status" value="1"/>
</dbReference>
<evidence type="ECO:0000259" key="2">
    <source>
        <dbReference type="PROSITE" id="PS51222"/>
    </source>
</evidence>
<evidence type="ECO:0000256" key="1">
    <source>
        <dbReference type="SAM" id="MobiDB-lite"/>
    </source>
</evidence>
<feature type="domain" description="DCD" evidence="2">
    <location>
        <begin position="381"/>
        <end position="508"/>
    </location>
</feature>
<feature type="region of interest" description="Disordered" evidence="1">
    <location>
        <begin position="296"/>
        <end position="335"/>
    </location>
</feature>
<reference evidence="3" key="2">
    <citation type="submission" date="2023-06" db="EMBL/GenBank/DDBJ databases">
        <authorList>
            <person name="Swenson N.G."/>
            <person name="Wegrzyn J.L."/>
            <person name="Mcevoy S.L."/>
        </authorList>
    </citation>
    <scope>NUCLEOTIDE SEQUENCE</scope>
    <source>
        <strain evidence="3">NS2018</strain>
        <tissue evidence="3">Leaf</tissue>
    </source>
</reference>
<protein>
    <recommendedName>
        <fullName evidence="2">DCD domain-containing protein</fullName>
    </recommendedName>
</protein>
<accession>A0AA39TMD3</accession>
<feature type="compositionally biased region" description="Basic and acidic residues" evidence="1">
    <location>
        <begin position="297"/>
        <end position="332"/>
    </location>
</feature>
<feature type="region of interest" description="Disordered" evidence="1">
    <location>
        <begin position="129"/>
        <end position="184"/>
    </location>
</feature>
<dbReference type="SMART" id="SM00767">
    <property type="entry name" value="DCD"/>
    <property type="match status" value="1"/>
</dbReference>
<dbReference type="PANTHER" id="PTHR46444:SF11">
    <property type="entry name" value="DCD DOMAIN-CONTAINING PROTEIN"/>
    <property type="match status" value="1"/>
</dbReference>
<feature type="compositionally biased region" description="Basic and acidic residues" evidence="1">
    <location>
        <begin position="560"/>
        <end position="583"/>
    </location>
</feature>
<comment type="caution">
    <text evidence="3">The sequence shown here is derived from an EMBL/GenBank/DDBJ whole genome shotgun (WGS) entry which is preliminary data.</text>
</comment>
<evidence type="ECO:0000313" key="3">
    <source>
        <dbReference type="EMBL" id="KAK0606105.1"/>
    </source>
</evidence>
<keyword evidence="4" id="KW-1185">Reference proteome</keyword>